<evidence type="ECO:0000256" key="2">
    <source>
        <dbReference type="ARBA" id="ARBA00005417"/>
    </source>
</evidence>
<dbReference type="InterPro" id="IPR017871">
    <property type="entry name" value="ABC_transporter-like_CS"/>
</dbReference>
<protein>
    <submittedName>
        <fullName evidence="9">Murein tripeptide ABC transporter/oligopeptide ABC transporter ATP binding subunit OppD</fullName>
    </submittedName>
</protein>
<dbReference type="PANTHER" id="PTHR43297:SF2">
    <property type="entry name" value="DIPEPTIDE TRANSPORT ATP-BINDING PROTEIN DPPD"/>
    <property type="match status" value="1"/>
</dbReference>
<proteinExistence type="inferred from homology"/>
<dbReference type="SMART" id="SM00382">
    <property type="entry name" value="AAA"/>
    <property type="match status" value="1"/>
</dbReference>
<evidence type="ECO:0000256" key="7">
    <source>
        <dbReference type="ARBA" id="ARBA00023136"/>
    </source>
</evidence>
<dbReference type="InterPro" id="IPR027417">
    <property type="entry name" value="P-loop_NTPase"/>
</dbReference>
<accession>A0ABN8K776</accession>
<dbReference type="PROSITE" id="PS00211">
    <property type="entry name" value="ABC_TRANSPORTER_1"/>
    <property type="match status" value="1"/>
</dbReference>
<comment type="caution">
    <text evidence="9">The sequence shown here is derived from an EMBL/GenBank/DDBJ whole genome shotgun (WGS) entry which is preliminary data.</text>
</comment>
<evidence type="ECO:0000259" key="8">
    <source>
        <dbReference type="PROSITE" id="PS50893"/>
    </source>
</evidence>
<dbReference type="InterPro" id="IPR003439">
    <property type="entry name" value="ABC_transporter-like_ATP-bd"/>
</dbReference>
<feature type="domain" description="ABC transporter" evidence="8">
    <location>
        <begin position="22"/>
        <end position="272"/>
    </location>
</feature>
<keyword evidence="7" id="KW-0472">Membrane</keyword>
<keyword evidence="10" id="KW-1185">Reference proteome</keyword>
<dbReference type="Gene3D" id="3.40.50.300">
    <property type="entry name" value="P-loop containing nucleotide triphosphate hydrolases"/>
    <property type="match status" value="1"/>
</dbReference>
<evidence type="ECO:0000313" key="9">
    <source>
        <dbReference type="EMBL" id="CAH2406144.1"/>
    </source>
</evidence>
<dbReference type="PROSITE" id="PS50893">
    <property type="entry name" value="ABC_TRANSPORTER_2"/>
    <property type="match status" value="1"/>
</dbReference>
<comment type="subcellular location">
    <subcellularLocation>
        <location evidence="1">Cell inner membrane</location>
        <topology evidence="1">Peripheral membrane protein</topology>
    </subcellularLocation>
</comment>
<evidence type="ECO:0000256" key="4">
    <source>
        <dbReference type="ARBA" id="ARBA00022475"/>
    </source>
</evidence>
<dbReference type="PANTHER" id="PTHR43297">
    <property type="entry name" value="OLIGOPEPTIDE TRANSPORT ATP-BINDING PROTEIN APPD"/>
    <property type="match status" value="1"/>
</dbReference>
<dbReference type="CDD" id="cd03257">
    <property type="entry name" value="ABC_NikE_OppD_transporters"/>
    <property type="match status" value="1"/>
</dbReference>
<comment type="similarity">
    <text evidence="2">Belongs to the ABC transporter superfamily.</text>
</comment>
<dbReference type="EMBL" id="CAKXZT010000148">
    <property type="protein sequence ID" value="CAH2406144.1"/>
    <property type="molecule type" value="Genomic_DNA"/>
</dbReference>
<dbReference type="Pfam" id="PF00005">
    <property type="entry name" value="ABC_tran"/>
    <property type="match status" value="1"/>
</dbReference>
<evidence type="ECO:0000256" key="5">
    <source>
        <dbReference type="ARBA" id="ARBA00022741"/>
    </source>
</evidence>
<name>A0ABN8K776_9HYPH</name>
<keyword evidence="3" id="KW-0813">Transport</keyword>
<dbReference type="RefSeq" id="WP_254020702.1">
    <property type="nucleotide sequence ID" value="NZ_CAKXZT010000148.1"/>
</dbReference>
<dbReference type="InterPro" id="IPR003593">
    <property type="entry name" value="AAA+_ATPase"/>
</dbReference>
<keyword evidence="5" id="KW-0547">Nucleotide-binding</keyword>
<evidence type="ECO:0000313" key="10">
    <source>
        <dbReference type="Proteomes" id="UP001153050"/>
    </source>
</evidence>
<evidence type="ECO:0000256" key="1">
    <source>
        <dbReference type="ARBA" id="ARBA00004417"/>
    </source>
</evidence>
<evidence type="ECO:0000256" key="6">
    <source>
        <dbReference type="ARBA" id="ARBA00022840"/>
    </source>
</evidence>
<evidence type="ECO:0000256" key="3">
    <source>
        <dbReference type="ARBA" id="ARBA00022448"/>
    </source>
</evidence>
<dbReference type="InterPro" id="IPR050388">
    <property type="entry name" value="ABC_Ni/Peptide_Import"/>
</dbReference>
<keyword evidence="4" id="KW-1003">Cell membrane</keyword>
<dbReference type="Proteomes" id="UP001153050">
    <property type="component" value="Unassembled WGS sequence"/>
</dbReference>
<gene>
    <name evidence="9" type="primary">oppD</name>
    <name evidence="9" type="ORF">MES5069_510061</name>
</gene>
<sequence length="345" mass="37902">MQQHFRTIDPGAGKVPQPDELLRVEDLRTHFHTRHGIAKSVDGVDFHLSKGEHLGLIGESGSGKSVTALSVMRLVREPGRIVGGSIHFEGQDLLGLDAQSMRRLRGSRISMIFQDPLNHLDPVMKIGDWISETLTLHKGVGRKAAYVEAARILKVLKVASPEDVLRAYPFQLSGGMCQRVLIATAIITGPALLIADEATSALDVTVQASILRNLDELTDIFGTAVLLTTHNMLVVRQACTRVMVMYGGRIVESCDTDVLFRNPMHPYTVGLLDSVPALERIGEPLRPMAGEPPLPTEDIVGCKFYGRCPIRRPVCQEMRPPLAEVESGHWSACFFPEESRSKISS</sequence>
<dbReference type="InterPro" id="IPR013563">
    <property type="entry name" value="Oligopep_ABC_C"/>
</dbReference>
<reference evidence="9 10" key="1">
    <citation type="submission" date="2022-03" db="EMBL/GenBank/DDBJ databases">
        <authorList>
            <person name="Brunel B."/>
        </authorList>
    </citation>
    <scope>NUCLEOTIDE SEQUENCE [LARGE SCALE GENOMIC DNA]</scope>
    <source>
        <strain evidence="9">STM5069sample</strain>
    </source>
</reference>
<dbReference type="Pfam" id="PF08352">
    <property type="entry name" value="oligo_HPY"/>
    <property type="match status" value="1"/>
</dbReference>
<dbReference type="NCBIfam" id="TIGR01727">
    <property type="entry name" value="oligo_HPY"/>
    <property type="match status" value="1"/>
</dbReference>
<organism evidence="9 10">
    <name type="scientific">Mesorhizobium escarrei</name>
    <dbReference type="NCBI Taxonomy" id="666018"/>
    <lineage>
        <taxon>Bacteria</taxon>
        <taxon>Pseudomonadati</taxon>
        <taxon>Pseudomonadota</taxon>
        <taxon>Alphaproteobacteria</taxon>
        <taxon>Hyphomicrobiales</taxon>
        <taxon>Phyllobacteriaceae</taxon>
        <taxon>Mesorhizobium</taxon>
    </lineage>
</organism>
<keyword evidence="6" id="KW-0067">ATP-binding</keyword>
<dbReference type="SUPFAM" id="SSF52540">
    <property type="entry name" value="P-loop containing nucleoside triphosphate hydrolases"/>
    <property type="match status" value="1"/>
</dbReference>